<dbReference type="Proteomes" id="UP001320159">
    <property type="component" value="Unassembled WGS sequence"/>
</dbReference>
<keyword evidence="3" id="KW-1185">Reference proteome</keyword>
<dbReference type="InterPro" id="IPR052209">
    <property type="entry name" value="CbiZ"/>
</dbReference>
<dbReference type="Pfam" id="PF01955">
    <property type="entry name" value="CbiZ"/>
    <property type="match status" value="1"/>
</dbReference>
<dbReference type="EMBL" id="PGCK01000018">
    <property type="protein sequence ID" value="MCD1296348.1"/>
    <property type="molecule type" value="Genomic_DNA"/>
</dbReference>
<sequence>MRYYVNEDTLIIKGDLDGFSTGINGGRKRVRSIINHHVNKDFNHDDPVKYMDEVASKLGADFPYFGFMTAVYMENLCVVRDHLITAFITAGISNPCHDPHVPGTINIILIVHGKMSEGAIGSAVITATEAKAKALFEMGFEFTGTTTDAVAVLTEVRDYGSLCEPAFYEYSGTYTNLGQSIYRCVKKGVTEGIKRQHAVVGNDKVKSRVFIYAQNEQGPYWISHPSEANGKGKCSYYPCHYEGQDCTHCFCPLYPCEDPEFGKWILSTKGYPVWTCMNCTLLHKPGAAVYLAKNPGSHTKELKELK</sequence>
<evidence type="ECO:0000313" key="2">
    <source>
        <dbReference type="EMBL" id="MCD1296348.1"/>
    </source>
</evidence>
<dbReference type="PANTHER" id="PTHR35336:SF5">
    <property type="entry name" value="ADENOSYLCOBINAMIDE AMIDOHYDROLASE"/>
    <property type="match status" value="1"/>
</dbReference>
<protein>
    <submittedName>
        <fullName evidence="2">Adenosylcobinamide amidohydrolase</fullName>
    </submittedName>
</protein>
<name>A0AAP2RFG4_9EURY</name>
<dbReference type="PANTHER" id="PTHR35336">
    <property type="entry name" value="ADENOSYLCOBINAMIDE AMIDOHYDROLASE"/>
    <property type="match status" value="1"/>
</dbReference>
<evidence type="ECO:0000259" key="1">
    <source>
        <dbReference type="Pfam" id="PF04071"/>
    </source>
</evidence>
<gene>
    <name evidence="2" type="ORF">CUJ83_15195</name>
</gene>
<accession>A0AAP2RFG4</accession>
<dbReference type="Pfam" id="PF04071">
    <property type="entry name" value="zf-like"/>
    <property type="match status" value="1"/>
</dbReference>
<comment type="caution">
    <text evidence="2">The sequence shown here is derived from an EMBL/GenBank/DDBJ whole genome shotgun (WGS) entry which is preliminary data.</text>
</comment>
<proteinExistence type="predicted"/>
<reference evidence="2 3" key="1">
    <citation type="submission" date="2017-11" db="EMBL/GenBank/DDBJ databases">
        <title>Isolation and Characterization of Family Methanocellaceae Species from Potential Methane Hydrate Area Offshore Southwestern Taiwan.</title>
        <authorList>
            <person name="Zhang W.-L."/>
            <person name="Chen W.-C."/>
            <person name="Lai M.-C."/>
            <person name="Chen S.-C."/>
        </authorList>
    </citation>
    <scope>NUCLEOTIDE SEQUENCE [LARGE SCALE GENOMIC DNA]</scope>
    <source>
        <strain evidence="2 3">CWC-04</strain>
    </source>
</reference>
<dbReference type="InterPro" id="IPR007212">
    <property type="entry name" value="Zf-like"/>
</dbReference>
<feature type="domain" description="Cysteine-rich small" evidence="1">
    <location>
        <begin position="231"/>
        <end position="304"/>
    </location>
</feature>
<dbReference type="InterPro" id="IPR002808">
    <property type="entry name" value="AdoCbi_amidolase"/>
</dbReference>
<evidence type="ECO:0000313" key="3">
    <source>
        <dbReference type="Proteomes" id="UP001320159"/>
    </source>
</evidence>
<organism evidence="2 3">
    <name type="scientific">Methanooceanicella nereidis</name>
    <dbReference type="NCBI Taxonomy" id="2052831"/>
    <lineage>
        <taxon>Archaea</taxon>
        <taxon>Methanobacteriati</taxon>
        <taxon>Methanobacteriota</taxon>
        <taxon>Stenosarchaea group</taxon>
        <taxon>Methanomicrobia</taxon>
        <taxon>Methanocellales</taxon>
        <taxon>Methanocellaceae</taxon>
        <taxon>Methanooceanicella</taxon>
    </lineage>
</organism>
<dbReference type="AlphaFoldDB" id="A0AAP2RFG4"/>